<dbReference type="AlphaFoldDB" id="A0AAE0VZK2"/>
<dbReference type="SMART" id="SM00355">
    <property type="entry name" value="ZnF_C2H2"/>
    <property type="match status" value="11"/>
</dbReference>
<keyword evidence="2" id="KW-0479">Metal-binding</keyword>
<feature type="compositionally biased region" description="Basic and acidic residues" evidence="9">
    <location>
        <begin position="167"/>
        <end position="177"/>
    </location>
</feature>
<dbReference type="InterPro" id="IPR007110">
    <property type="entry name" value="Ig-like_dom"/>
</dbReference>
<feature type="region of interest" description="Disordered" evidence="9">
    <location>
        <begin position="161"/>
        <end position="218"/>
    </location>
</feature>
<sequence>MEPVQENQQEVNQQKLNSFPCMQGCNLVFTSPNKRLNHYNSLHEKSVTCKICYSQFPDTENLQVHKRIKHSNDHHQIIRCDACSIIFKDVNLLYAHMTVHRENFPECYICGGTFANQQAMEKHMESHSFNHPLDLSKIHPSVVEKSNTPVDGCPKIAFGSEDAVTGNKEKESEHYRSEPSSIEDISVQGQDSPHSSGQNLESKKDTDPSESTGQKIKEARKTKRVCQYCGESVSSMSELVSHVEKTHTCITYKCTLCQIEIIDRAKLEEHFISHKGEVYDETTIVNPGTMDIEKPEYICNKCGKVFVNKTKLRTHKIQIHYFTCETCGKTLSNQLSWKTHMDNNHTPFNCAICKKTYVGKLALQSHESKDHALYECKACKLKFKKVEMYKLHMLLHVDENSRKVGISSKVVEKTENSLKTQVSLSPQKIVSGQEDTFLCTQCGKIFHYQSSLQMHERIHGRK</sequence>
<evidence type="ECO:0000256" key="8">
    <source>
        <dbReference type="PROSITE-ProRule" id="PRU00042"/>
    </source>
</evidence>
<dbReference type="SUPFAM" id="SSF57667">
    <property type="entry name" value="beta-beta-alpha zinc fingers"/>
    <property type="match status" value="3"/>
</dbReference>
<feature type="domain" description="Ig-like" evidence="11">
    <location>
        <begin position="295"/>
        <end position="378"/>
    </location>
</feature>
<feature type="domain" description="C2H2-type" evidence="10">
    <location>
        <begin position="224"/>
        <end position="248"/>
    </location>
</feature>
<dbReference type="Gene3D" id="3.30.160.60">
    <property type="entry name" value="Classic Zinc Finger"/>
    <property type="match status" value="6"/>
</dbReference>
<keyword evidence="3" id="KW-0677">Repeat</keyword>
<dbReference type="InterPro" id="IPR013087">
    <property type="entry name" value="Znf_C2H2_type"/>
</dbReference>
<dbReference type="Pfam" id="PF12874">
    <property type="entry name" value="zf-met"/>
    <property type="match status" value="2"/>
</dbReference>
<dbReference type="PANTHER" id="PTHR24376:SF235">
    <property type="entry name" value="C2H2-TYPE DOMAIN-CONTAINING PROTEIN"/>
    <property type="match status" value="1"/>
</dbReference>
<keyword evidence="13" id="KW-1185">Reference proteome</keyword>
<organism evidence="12 13">
    <name type="scientific">Potamilus streckersoni</name>
    <dbReference type="NCBI Taxonomy" id="2493646"/>
    <lineage>
        <taxon>Eukaryota</taxon>
        <taxon>Metazoa</taxon>
        <taxon>Spiralia</taxon>
        <taxon>Lophotrochozoa</taxon>
        <taxon>Mollusca</taxon>
        <taxon>Bivalvia</taxon>
        <taxon>Autobranchia</taxon>
        <taxon>Heteroconchia</taxon>
        <taxon>Palaeoheterodonta</taxon>
        <taxon>Unionida</taxon>
        <taxon>Unionoidea</taxon>
        <taxon>Unionidae</taxon>
        <taxon>Ambleminae</taxon>
        <taxon>Lampsilini</taxon>
        <taxon>Potamilus</taxon>
    </lineage>
</organism>
<dbReference type="PROSITE" id="PS00028">
    <property type="entry name" value="ZINC_FINGER_C2H2_1"/>
    <property type="match status" value="10"/>
</dbReference>
<keyword evidence="7" id="KW-0539">Nucleus</keyword>
<dbReference type="GO" id="GO:0001228">
    <property type="term" value="F:DNA-binding transcription activator activity, RNA polymerase II-specific"/>
    <property type="evidence" value="ECO:0007669"/>
    <property type="project" value="TreeGrafter"/>
</dbReference>
<feature type="domain" description="C2H2-type" evidence="10">
    <location>
        <begin position="252"/>
        <end position="279"/>
    </location>
</feature>
<evidence type="ECO:0000256" key="5">
    <source>
        <dbReference type="ARBA" id="ARBA00022833"/>
    </source>
</evidence>
<dbReference type="GO" id="GO:0005634">
    <property type="term" value="C:nucleus"/>
    <property type="evidence" value="ECO:0007669"/>
    <property type="project" value="UniProtKB-SubCell"/>
</dbReference>
<keyword evidence="4 8" id="KW-0863">Zinc-finger</keyword>
<evidence type="ECO:0000313" key="12">
    <source>
        <dbReference type="EMBL" id="KAK3596518.1"/>
    </source>
</evidence>
<protein>
    <recommendedName>
        <fullName evidence="14">Zinc finger protein</fullName>
    </recommendedName>
</protein>
<evidence type="ECO:0000259" key="10">
    <source>
        <dbReference type="PROSITE" id="PS50157"/>
    </source>
</evidence>
<dbReference type="InterPro" id="IPR036236">
    <property type="entry name" value="Znf_C2H2_sf"/>
</dbReference>
<keyword evidence="5" id="KW-0862">Zinc</keyword>
<evidence type="ECO:0008006" key="14">
    <source>
        <dbReference type="Google" id="ProtNLM"/>
    </source>
</evidence>
<name>A0AAE0VZK2_9BIVA</name>
<evidence type="ECO:0000256" key="6">
    <source>
        <dbReference type="ARBA" id="ARBA00023125"/>
    </source>
</evidence>
<keyword evidence="6" id="KW-0238">DNA-binding</keyword>
<feature type="compositionally biased region" description="Polar residues" evidence="9">
    <location>
        <begin position="187"/>
        <end position="200"/>
    </location>
</feature>
<dbReference type="Proteomes" id="UP001195483">
    <property type="component" value="Unassembled WGS sequence"/>
</dbReference>
<evidence type="ECO:0000313" key="13">
    <source>
        <dbReference type="Proteomes" id="UP001195483"/>
    </source>
</evidence>
<evidence type="ECO:0000259" key="11">
    <source>
        <dbReference type="PROSITE" id="PS50835"/>
    </source>
</evidence>
<evidence type="ECO:0000256" key="3">
    <source>
        <dbReference type="ARBA" id="ARBA00022737"/>
    </source>
</evidence>
<dbReference type="FunFam" id="3.30.160.60:FF:001009">
    <property type="entry name" value="Zinc finger protein 26"/>
    <property type="match status" value="1"/>
</dbReference>
<evidence type="ECO:0000256" key="4">
    <source>
        <dbReference type="ARBA" id="ARBA00022771"/>
    </source>
</evidence>
<dbReference type="PANTHER" id="PTHR24376">
    <property type="entry name" value="ZINC FINGER PROTEIN"/>
    <property type="match status" value="1"/>
</dbReference>
<accession>A0AAE0VZK2</accession>
<dbReference type="GO" id="GO:0000978">
    <property type="term" value="F:RNA polymerase II cis-regulatory region sequence-specific DNA binding"/>
    <property type="evidence" value="ECO:0007669"/>
    <property type="project" value="TreeGrafter"/>
</dbReference>
<reference evidence="12" key="1">
    <citation type="journal article" date="2021" name="Genome Biol. Evol.">
        <title>A High-Quality Reference Genome for a Parasitic Bivalve with Doubly Uniparental Inheritance (Bivalvia: Unionida).</title>
        <authorList>
            <person name="Smith C.H."/>
        </authorList>
    </citation>
    <scope>NUCLEOTIDE SEQUENCE</scope>
    <source>
        <strain evidence="12">CHS0354</strain>
    </source>
</reference>
<dbReference type="GO" id="GO:0008270">
    <property type="term" value="F:zinc ion binding"/>
    <property type="evidence" value="ECO:0007669"/>
    <property type="project" value="UniProtKB-KW"/>
</dbReference>
<gene>
    <name evidence="12" type="ORF">CHS0354_021022</name>
</gene>
<dbReference type="EMBL" id="JAEAOA010001291">
    <property type="protein sequence ID" value="KAK3596518.1"/>
    <property type="molecule type" value="Genomic_DNA"/>
</dbReference>
<dbReference type="Pfam" id="PF00096">
    <property type="entry name" value="zf-C2H2"/>
    <property type="match status" value="2"/>
</dbReference>
<evidence type="ECO:0000256" key="1">
    <source>
        <dbReference type="ARBA" id="ARBA00004123"/>
    </source>
</evidence>
<feature type="domain" description="C2H2-type" evidence="10">
    <location>
        <begin position="105"/>
        <end position="132"/>
    </location>
</feature>
<feature type="domain" description="C2H2-type" evidence="10">
    <location>
        <begin position="437"/>
        <end position="462"/>
    </location>
</feature>
<reference evidence="12" key="2">
    <citation type="journal article" date="2021" name="Genome Biol. Evol.">
        <title>Developing a high-quality reference genome for a parasitic bivalve with doubly uniparental inheritance (Bivalvia: Unionida).</title>
        <authorList>
            <person name="Smith C.H."/>
        </authorList>
    </citation>
    <scope>NUCLEOTIDE SEQUENCE</scope>
    <source>
        <strain evidence="12">CHS0354</strain>
        <tissue evidence="12">Mantle</tissue>
    </source>
</reference>
<evidence type="ECO:0000256" key="7">
    <source>
        <dbReference type="ARBA" id="ARBA00023242"/>
    </source>
</evidence>
<feature type="domain" description="C2H2-type" evidence="10">
    <location>
        <begin position="47"/>
        <end position="75"/>
    </location>
</feature>
<dbReference type="PROSITE" id="PS50157">
    <property type="entry name" value="ZINC_FINGER_C2H2_2"/>
    <property type="match status" value="9"/>
</dbReference>
<feature type="domain" description="C2H2-type" evidence="10">
    <location>
        <begin position="78"/>
        <end position="105"/>
    </location>
</feature>
<evidence type="ECO:0000256" key="9">
    <source>
        <dbReference type="SAM" id="MobiDB-lite"/>
    </source>
</evidence>
<feature type="domain" description="C2H2-type" evidence="10">
    <location>
        <begin position="297"/>
        <end position="320"/>
    </location>
</feature>
<feature type="domain" description="C2H2-type" evidence="10">
    <location>
        <begin position="374"/>
        <end position="401"/>
    </location>
</feature>
<comment type="caution">
    <text evidence="12">The sequence shown here is derived from an EMBL/GenBank/DDBJ whole genome shotgun (WGS) entry which is preliminary data.</text>
</comment>
<feature type="domain" description="C2H2-type" evidence="10">
    <location>
        <begin position="322"/>
        <end position="346"/>
    </location>
</feature>
<dbReference type="Pfam" id="PF13894">
    <property type="entry name" value="zf-C2H2_4"/>
    <property type="match status" value="1"/>
</dbReference>
<proteinExistence type="predicted"/>
<evidence type="ECO:0000256" key="2">
    <source>
        <dbReference type="ARBA" id="ARBA00022723"/>
    </source>
</evidence>
<comment type="subcellular location">
    <subcellularLocation>
        <location evidence="1">Nucleus</location>
    </subcellularLocation>
</comment>
<reference evidence="12" key="3">
    <citation type="submission" date="2023-05" db="EMBL/GenBank/DDBJ databases">
        <authorList>
            <person name="Smith C.H."/>
        </authorList>
    </citation>
    <scope>NUCLEOTIDE SEQUENCE</scope>
    <source>
        <strain evidence="12">CHS0354</strain>
        <tissue evidence="12">Mantle</tissue>
    </source>
</reference>
<dbReference type="PROSITE" id="PS50835">
    <property type="entry name" value="IG_LIKE"/>
    <property type="match status" value="1"/>
</dbReference>